<reference evidence="11 12" key="1">
    <citation type="submission" date="2014-08" db="EMBL/GenBank/DDBJ databases">
        <title>Clostridium innocuum, an unnegligible vancomycin-resistant pathogen causing extra-intestinal infections.</title>
        <authorList>
            <person name="Feng Y."/>
            <person name="Chiu C.-H."/>
        </authorList>
    </citation>
    <scope>NUCLEOTIDE SEQUENCE [LARGE SCALE GENOMIC DNA]</scope>
    <source>
        <strain evidence="11 12">AN88</strain>
    </source>
</reference>
<evidence type="ECO:0000256" key="9">
    <source>
        <dbReference type="SAM" id="Phobius"/>
    </source>
</evidence>
<comment type="function">
    <text evidence="8">The phosphoenolpyruvate-dependent sugar phosphotransferase system (PTS), a major carbohydrate active -transport system, catalyzes the phosphorylation of incoming sugar substrates concomitant with their translocation across the cell membrane.</text>
</comment>
<dbReference type="PANTHER" id="PTHR33989:SF4">
    <property type="entry name" value="PTS SYSTEM N,N'-DIACETYLCHITOBIOSE-SPECIFIC EIIC COMPONENT"/>
    <property type="match status" value="1"/>
</dbReference>
<keyword evidence="6 9" id="KW-1133">Transmembrane helix</keyword>
<keyword evidence="3 8" id="KW-1003">Cell membrane</keyword>
<feature type="transmembrane region" description="Helical" evidence="9">
    <location>
        <begin position="76"/>
        <end position="96"/>
    </location>
</feature>
<keyword evidence="4 8" id="KW-0762">Sugar transport</keyword>
<dbReference type="AlphaFoldDB" id="A0A099I865"/>
<dbReference type="Proteomes" id="UP000030008">
    <property type="component" value="Unassembled WGS sequence"/>
</dbReference>
<feature type="transmembrane region" description="Helical" evidence="9">
    <location>
        <begin position="178"/>
        <end position="202"/>
    </location>
</feature>
<dbReference type="PIRSF" id="PIRSF006351">
    <property type="entry name" value="PTS_EIIC-Cellobiose"/>
    <property type="match status" value="1"/>
</dbReference>
<feature type="transmembrane region" description="Helical" evidence="9">
    <location>
        <begin position="369"/>
        <end position="389"/>
    </location>
</feature>
<dbReference type="EMBL" id="JQIF01000020">
    <property type="protein sequence ID" value="KGJ54179.1"/>
    <property type="molecule type" value="Genomic_DNA"/>
</dbReference>
<comment type="caution">
    <text evidence="11">The sequence shown here is derived from an EMBL/GenBank/DDBJ whole genome shotgun (WGS) entry which is preliminary data.</text>
</comment>
<evidence type="ECO:0000256" key="5">
    <source>
        <dbReference type="ARBA" id="ARBA00022692"/>
    </source>
</evidence>
<keyword evidence="5 9" id="KW-0812">Transmembrane</keyword>
<dbReference type="PANTHER" id="PTHR33989">
    <property type="match status" value="1"/>
</dbReference>
<evidence type="ECO:0000256" key="6">
    <source>
        <dbReference type="ARBA" id="ARBA00022989"/>
    </source>
</evidence>
<evidence type="ECO:0000256" key="2">
    <source>
        <dbReference type="ARBA" id="ARBA00022448"/>
    </source>
</evidence>
<feature type="transmembrane region" description="Helical" evidence="9">
    <location>
        <begin position="42"/>
        <end position="64"/>
    </location>
</feature>
<sequence length="435" mass="47884">MNVLERFAESRFMKYLESISMKLSGSPAFSAISNGMGGTMGLVMIGAIVQIICVVGTTFLGLDATGKLYQTLYRPYQWTMGAMALYMAFNMAYTYAKNLKLNGVQSGFTSLICYFLVSCPLMSVQVGETAMTVVNFDNFGATGLFTAIIIAMTTVRVTKFVTDHHWIIRMPDVVPEGILNSFNSIIPTAVNVIIWYGLAVILDTVTQGALTLSGAITYALSIPVSFMISTPGMFVILALMQFFWFFGIHGTSVIFTALMVPMMTAYMSNADLMAAGQPLVFHPVFLFGAVSIMGGTGNTLPLCLLGLKSKSEQIRAISKASFIPGCFNINEPVIFGFPIMYNPILFIPFLLNPLIIAGLNLILWKLEIVALPSVLIMTTLPVLMSNFMGTLDWKNVVFAILCFPLLTIIWYPFFKIYEKQCIEKEKAEALEAQEV</sequence>
<feature type="transmembrane region" description="Helical" evidence="9">
    <location>
        <begin position="208"/>
        <end position="228"/>
    </location>
</feature>
<evidence type="ECO:0000256" key="8">
    <source>
        <dbReference type="PIRNR" id="PIRNR006351"/>
    </source>
</evidence>
<feature type="transmembrane region" description="Helical" evidence="9">
    <location>
        <begin position="108"/>
        <end position="127"/>
    </location>
</feature>
<evidence type="ECO:0000256" key="7">
    <source>
        <dbReference type="ARBA" id="ARBA00023136"/>
    </source>
</evidence>
<feature type="transmembrane region" description="Helical" evidence="9">
    <location>
        <begin position="396"/>
        <end position="414"/>
    </location>
</feature>
<keyword evidence="7 8" id="KW-0472">Membrane</keyword>
<proteinExistence type="predicted"/>
<dbReference type="Pfam" id="PF02378">
    <property type="entry name" value="PTS_EIIC"/>
    <property type="match status" value="1"/>
</dbReference>
<evidence type="ECO:0000313" key="11">
    <source>
        <dbReference type="EMBL" id="KGJ54179.1"/>
    </source>
</evidence>
<feature type="domain" description="PTS EIIC type-3" evidence="10">
    <location>
        <begin position="12"/>
        <end position="413"/>
    </location>
</feature>
<comment type="subcellular location">
    <subcellularLocation>
        <location evidence="1">Cell membrane</location>
        <topology evidence="1">Multi-pass membrane protein</topology>
    </subcellularLocation>
</comment>
<feature type="transmembrane region" description="Helical" evidence="9">
    <location>
        <begin position="280"/>
        <end position="307"/>
    </location>
</feature>
<evidence type="ECO:0000256" key="1">
    <source>
        <dbReference type="ARBA" id="ARBA00004651"/>
    </source>
</evidence>
<dbReference type="GO" id="GO:0009401">
    <property type="term" value="P:phosphoenolpyruvate-dependent sugar phosphotransferase system"/>
    <property type="evidence" value="ECO:0007669"/>
    <property type="project" value="InterPro"/>
</dbReference>
<dbReference type="InterPro" id="IPR003352">
    <property type="entry name" value="PTS_EIIC"/>
</dbReference>
<evidence type="ECO:0000313" key="12">
    <source>
        <dbReference type="Proteomes" id="UP000030008"/>
    </source>
</evidence>
<evidence type="ECO:0000259" key="10">
    <source>
        <dbReference type="PROSITE" id="PS51105"/>
    </source>
</evidence>
<feature type="transmembrane region" description="Helical" evidence="9">
    <location>
        <begin position="344"/>
        <end position="363"/>
    </location>
</feature>
<evidence type="ECO:0000256" key="3">
    <source>
        <dbReference type="ARBA" id="ARBA00022475"/>
    </source>
</evidence>
<feature type="transmembrane region" description="Helical" evidence="9">
    <location>
        <begin position="139"/>
        <end position="157"/>
    </location>
</feature>
<gene>
    <name evidence="11" type="ORF">CIAN88_04785</name>
</gene>
<dbReference type="GO" id="GO:0005886">
    <property type="term" value="C:plasma membrane"/>
    <property type="evidence" value="ECO:0007669"/>
    <property type="project" value="UniProtKB-SubCell"/>
</dbReference>
<dbReference type="GO" id="GO:0008982">
    <property type="term" value="F:protein-N(PI)-phosphohistidine-sugar phosphotransferase activity"/>
    <property type="evidence" value="ECO:0007669"/>
    <property type="project" value="UniProtKB-UniRule"/>
</dbReference>
<dbReference type="InterPro" id="IPR051088">
    <property type="entry name" value="PTS_Sugar-EIIC/EIIB"/>
</dbReference>
<dbReference type="GO" id="GO:1902815">
    <property type="term" value="P:N,N'-diacetylchitobiose import"/>
    <property type="evidence" value="ECO:0007669"/>
    <property type="project" value="TreeGrafter"/>
</dbReference>
<organism evidence="11 12">
    <name type="scientific">Clostridium innocuum</name>
    <dbReference type="NCBI Taxonomy" id="1522"/>
    <lineage>
        <taxon>Bacteria</taxon>
        <taxon>Bacillati</taxon>
        <taxon>Bacillota</taxon>
        <taxon>Clostridia</taxon>
        <taxon>Eubacteriales</taxon>
        <taxon>Clostridiaceae</taxon>
        <taxon>Clostridium</taxon>
    </lineage>
</organism>
<dbReference type="InterPro" id="IPR004796">
    <property type="entry name" value="PTS_IIC_cello"/>
</dbReference>
<evidence type="ECO:0000256" key="4">
    <source>
        <dbReference type="ARBA" id="ARBA00022597"/>
    </source>
</evidence>
<accession>A0A099I865</accession>
<dbReference type="PROSITE" id="PS51105">
    <property type="entry name" value="PTS_EIIC_TYPE_3"/>
    <property type="match status" value="1"/>
</dbReference>
<feature type="transmembrane region" description="Helical" evidence="9">
    <location>
        <begin position="235"/>
        <end position="260"/>
    </location>
</feature>
<protein>
    <recommendedName>
        <fullName evidence="8">Permease IIC component</fullName>
    </recommendedName>
</protein>
<keyword evidence="2 8" id="KW-0813">Transport</keyword>
<dbReference type="InterPro" id="IPR004501">
    <property type="entry name" value="PTS_EIIC_3"/>
</dbReference>
<name>A0A099I865_CLOIN</name>